<proteinExistence type="predicted"/>
<dbReference type="STRING" id="551459.SAMN05421796_11221"/>
<organism evidence="2 3">
    <name type="scientific">Chryseobacterium piscicola</name>
    <dbReference type="NCBI Taxonomy" id="551459"/>
    <lineage>
        <taxon>Bacteria</taxon>
        <taxon>Pseudomonadati</taxon>
        <taxon>Bacteroidota</taxon>
        <taxon>Flavobacteriia</taxon>
        <taxon>Flavobacteriales</taxon>
        <taxon>Weeksellaceae</taxon>
        <taxon>Chryseobacterium group</taxon>
        <taxon>Chryseobacterium</taxon>
    </lineage>
</organism>
<evidence type="ECO:0000256" key="1">
    <source>
        <dbReference type="SAM" id="MobiDB-lite"/>
    </source>
</evidence>
<evidence type="ECO:0000313" key="3">
    <source>
        <dbReference type="Proteomes" id="UP000186246"/>
    </source>
</evidence>
<name>A0A1N7P9G8_9FLAO</name>
<sequence length="56" mass="6734">MSRNTDANKKTYNKIIANKKRKIQEAELKRKNRLKEMRENTKAKLATEKEQEDEIK</sequence>
<gene>
    <name evidence="2" type="ORF">SAMN05421796_11221</name>
</gene>
<reference evidence="3" key="1">
    <citation type="submission" date="2017-01" db="EMBL/GenBank/DDBJ databases">
        <authorList>
            <person name="Varghese N."/>
            <person name="Submissions S."/>
        </authorList>
    </citation>
    <scope>NUCLEOTIDE SEQUENCE [LARGE SCALE GENOMIC DNA]</scope>
    <source>
        <strain evidence="3">DSM 21068</strain>
    </source>
</reference>
<feature type="region of interest" description="Disordered" evidence="1">
    <location>
        <begin position="28"/>
        <end position="56"/>
    </location>
</feature>
<dbReference type="AlphaFoldDB" id="A0A1N7P9G8"/>
<accession>A0A1N7P9G8</accession>
<dbReference type="Proteomes" id="UP000186246">
    <property type="component" value="Unassembled WGS sequence"/>
</dbReference>
<evidence type="ECO:0000313" key="2">
    <source>
        <dbReference type="EMBL" id="SIT07243.1"/>
    </source>
</evidence>
<dbReference type="EMBL" id="FTOJ01000012">
    <property type="protein sequence ID" value="SIT07243.1"/>
    <property type="molecule type" value="Genomic_DNA"/>
</dbReference>
<protein>
    <submittedName>
        <fullName evidence="2">Uncharacterized protein</fullName>
    </submittedName>
</protein>
<dbReference type="RefSeq" id="WP_165787321.1">
    <property type="nucleotide sequence ID" value="NZ_FTOJ01000012.1"/>
</dbReference>